<dbReference type="Proteomes" id="UP000196102">
    <property type="component" value="Unassembled WGS sequence"/>
</dbReference>
<accession>A0A1Z8BGD7</accession>
<gene>
    <name evidence="2" type="ORF">A9Q93_00395</name>
</gene>
<keyword evidence="1" id="KW-1133">Transmembrane helix</keyword>
<evidence type="ECO:0008006" key="4">
    <source>
        <dbReference type="Google" id="ProtNLM"/>
    </source>
</evidence>
<feature type="transmembrane region" description="Helical" evidence="1">
    <location>
        <begin position="86"/>
        <end position="110"/>
    </location>
</feature>
<dbReference type="EMBL" id="MAAX01000009">
    <property type="protein sequence ID" value="OUS21633.1"/>
    <property type="molecule type" value="Genomic_DNA"/>
</dbReference>
<proteinExistence type="predicted"/>
<evidence type="ECO:0000313" key="2">
    <source>
        <dbReference type="EMBL" id="OUS21633.1"/>
    </source>
</evidence>
<name>A0A1Z8BGD7_9FLAO</name>
<feature type="transmembrane region" description="Helical" evidence="1">
    <location>
        <begin position="122"/>
        <end position="142"/>
    </location>
</feature>
<dbReference type="AlphaFoldDB" id="A0A1Z8BGD7"/>
<organism evidence="2 3">
    <name type="scientific">Nonlabens dokdonensis</name>
    <dbReference type="NCBI Taxonomy" id="328515"/>
    <lineage>
        <taxon>Bacteria</taxon>
        <taxon>Pseudomonadati</taxon>
        <taxon>Bacteroidota</taxon>
        <taxon>Flavobacteriia</taxon>
        <taxon>Flavobacteriales</taxon>
        <taxon>Flavobacteriaceae</taxon>
        <taxon>Nonlabens</taxon>
    </lineage>
</organism>
<reference evidence="3" key="1">
    <citation type="journal article" date="2017" name="Proc. Natl. Acad. Sci. U.S.A.">
        <title>Simulation of Deepwater Horizon oil plume reveals substrate specialization within a complex community of hydrocarbon-degraders.</title>
        <authorList>
            <person name="Hu P."/>
            <person name="Dubinsky E.A."/>
            <person name="Probst A.J."/>
            <person name="Wang J."/>
            <person name="Sieber C.M.K."/>
            <person name="Tom L.M."/>
            <person name="Gardinali P."/>
            <person name="Banfield J.F."/>
            <person name="Atlas R.M."/>
            <person name="Andersen G.L."/>
        </authorList>
    </citation>
    <scope>NUCLEOTIDE SEQUENCE [LARGE SCALE GENOMIC DNA]</scope>
</reference>
<sequence>MYSILKSAHSGWAYLLLLVLLVATVNALIGFFGKKEFGNKDFSLALVGLIVTHIQLLLGLALWFVGPYFSMLLEDFGGLMTPESRGIRLLALEHPLTMIIAVALLTVGYSKHKKKIVSNGKFKMLAIFYTLAFILVLSIVPWKQWL</sequence>
<keyword evidence="1" id="KW-0472">Membrane</keyword>
<evidence type="ECO:0000256" key="1">
    <source>
        <dbReference type="SAM" id="Phobius"/>
    </source>
</evidence>
<feature type="transmembrane region" description="Helical" evidence="1">
    <location>
        <begin position="12"/>
        <end position="32"/>
    </location>
</feature>
<dbReference type="RefSeq" id="WP_303685387.1">
    <property type="nucleotide sequence ID" value="NZ_CAJXYO010000018.1"/>
</dbReference>
<evidence type="ECO:0000313" key="3">
    <source>
        <dbReference type="Proteomes" id="UP000196102"/>
    </source>
</evidence>
<keyword evidence="1" id="KW-0812">Transmembrane</keyword>
<feature type="transmembrane region" description="Helical" evidence="1">
    <location>
        <begin position="44"/>
        <end position="66"/>
    </location>
</feature>
<comment type="caution">
    <text evidence="2">The sequence shown here is derived from an EMBL/GenBank/DDBJ whole genome shotgun (WGS) entry which is preliminary data.</text>
</comment>
<protein>
    <recommendedName>
        <fullName evidence="4">50S ribosomal protein L27</fullName>
    </recommendedName>
</protein>